<name>A0A8H7Q4V8_9FUNG</name>
<dbReference type="OrthoDB" id="2289980at2759"/>
<dbReference type="AlphaFoldDB" id="A0A8H7Q4V8"/>
<sequence>MSRASQNKKHAHLFGLGDPLSAPNLSTIATDDPLSRSASPSTTHTSDPLSFLSKRASSNNGRPQSPLFDDTDHLRPASSVSYATRRGSNGSTSSGSSTPIPASSVSTMPSSKAHKNGGSGSSIFGDIDVAKLGGGSIFSKKPQLKMRSRLDQYTDEDDIFTSGQSRRRLAANESSPVSQTNRSPVSSRPETPGSVNTSDEEHNVKPEKSSDPFAAADKQEEYRERLVDNGINRSQSPQGFRDLAQPEIAKKTTSPPVYNMPSKGSNSPPAQSKSPPVKTSSSIFASAASNIARARSPKQSPKPVESPIKPVESPKPVEPAIVELPKPVEPVDLPKAIVSPKITQRSEAIFVSKANQVAKPVVPQNPPVVETILQSSVVSEPSHDDDEASNDRFEQINHSQPTFEDDPETIAFRNDMSFSFKPSVPNTNFLDPTETFPPTEDLHTTIIPTKTNISQRTADIDDPWQSSIIPIQTTIDPPAVIKPDFDMTAFQPLDIGGHHADKLKVNSESIPESKRNAFSDLISNWNSGSVGQMEYMTDPAYMQDDSEFYQRVASQQSDVGFKGIEDRTDPAPRSSYSDSYHHTLPDRLGDMNLNDNPWS</sequence>
<dbReference type="Proteomes" id="UP000612746">
    <property type="component" value="Unassembled WGS sequence"/>
</dbReference>
<keyword evidence="3" id="KW-1185">Reference proteome</keyword>
<evidence type="ECO:0000313" key="3">
    <source>
        <dbReference type="Proteomes" id="UP000612746"/>
    </source>
</evidence>
<feature type="compositionally biased region" description="Low complexity" evidence="1">
    <location>
        <begin position="87"/>
        <end position="107"/>
    </location>
</feature>
<feature type="compositionally biased region" description="Polar residues" evidence="1">
    <location>
        <begin position="172"/>
        <end position="197"/>
    </location>
</feature>
<evidence type="ECO:0000256" key="1">
    <source>
        <dbReference type="SAM" id="MobiDB-lite"/>
    </source>
</evidence>
<feature type="region of interest" description="Disordered" evidence="1">
    <location>
        <begin position="134"/>
        <end position="316"/>
    </location>
</feature>
<feature type="compositionally biased region" description="Polar residues" evidence="1">
    <location>
        <begin position="251"/>
        <end position="279"/>
    </location>
</feature>
<protein>
    <submittedName>
        <fullName evidence="2">Uncharacterized protein</fullName>
    </submittedName>
</protein>
<accession>A0A8H7Q4V8</accession>
<organism evidence="2 3">
    <name type="scientific">Umbelopsis vinacea</name>
    <dbReference type="NCBI Taxonomy" id="44442"/>
    <lineage>
        <taxon>Eukaryota</taxon>
        <taxon>Fungi</taxon>
        <taxon>Fungi incertae sedis</taxon>
        <taxon>Mucoromycota</taxon>
        <taxon>Mucoromycotina</taxon>
        <taxon>Umbelopsidomycetes</taxon>
        <taxon>Umbelopsidales</taxon>
        <taxon>Umbelopsidaceae</taxon>
        <taxon>Umbelopsis</taxon>
    </lineage>
</organism>
<feature type="region of interest" description="Disordered" evidence="1">
    <location>
        <begin position="559"/>
        <end position="599"/>
    </location>
</feature>
<feature type="compositionally biased region" description="Low complexity" evidence="1">
    <location>
        <begin position="280"/>
        <end position="294"/>
    </location>
</feature>
<dbReference type="EMBL" id="JAEPRA010000005">
    <property type="protein sequence ID" value="KAG2185575.1"/>
    <property type="molecule type" value="Genomic_DNA"/>
</dbReference>
<feature type="region of interest" description="Disordered" evidence="1">
    <location>
        <begin position="1"/>
        <end position="122"/>
    </location>
</feature>
<feature type="compositionally biased region" description="Polar residues" evidence="1">
    <location>
        <begin position="36"/>
        <end position="48"/>
    </location>
</feature>
<proteinExistence type="predicted"/>
<feature type="compositionally biased region" description="Basic and acidic residues" evidence="1">
    <location>
        <begin position="217"/>
        <end position="227"/>
    </location>
</feature>
<feature type="compositionally biased region" description="Basic and acidic residues" evidence="1">
    <location>
        <begin position="199"/>
        <end position="210"/>
    </location>
</feature>
<gene>
    <name evidence="2" type="ORF">INT44_002368</name>
</gene>
<comment type="caution">
    <text evidence="2">The sequence shown here is derived from an EMBL/GenBank/DDBJ whole genome shotgun (WGS) entry which is preliminary data.</text>
</comment>
<feature type="compositionally biased region" description="Basic residues" evidence="1">
    <location>
        <begin position="1"/>
        <end position="12"/>
    </location>
</feature>
<reference evidence="2" key="1">
    <citation type="submission" date="2020-12" db="EMBL/GenBank/DDBJ databases">
        <title>Metabolic potential, ecology and presence of endohyphal bacteria is reflected in genomic diversity of Mucoromycotina.</title>
        <authorList>
            <person name="Muszewska A."/>
            <person name="Okrasinska A."/>
            <person name="Steczkiewicz K."/>
            <person name="Drgas O."/>
            <person name="Orlowska M."/>
            <person name="Perlinska-Lenart U."/>
            <person name="Aleksandrzak-Piekarczyk T."/>
            <person name="Szatraj K."/>
            <person name="Zielenkiewicz U."/>
            <person name="Pilsyk S."/>
            <person name="Malc E."/>
            <person name="Mieczkowski P."/>
            <person name="Kruszewska J.S."/>
            <person name="Biernat P."/>
            <person name="Pawlowska J."/>
        </authorList>
    </citation>
    <scope>NUCLEOTIDE SEQUENCE</scope>
    <source>
        <strain evidence="2">WA0000051536</strain>
    </source>
</reference>
<feature type="compositionally biased region" description="Basic and acidic residues" evidence="1">
    <location>
        <begin position="579"/>
        <end position="589"/>
    </location>
</feature>
<evidence type="ECO:0000313" key="2">
    <source>
        <dbReference type="EMBL" id="KAG2185575.1"/>
    </source>
</evidence>